<evidence type="ECO:0000256" key="3">
    <source>
        <dbReference type="ARBA" id="ARBA00025777"/>
    </source>
</evidence>
<comment type="similarity">
    <text evidence="3">Belongs to the ANP32 family.</text>
</comment>
<keyword evidence="6" id="KW-1185">Reference proteome</keyword>
<accession>A0A6V7GX56</accession>
<dbReference type="OrthoDB" id="2160613at2759"/>
<evidence type="ECO:0000256" key="4">
    <source>
        <dbReference type="SAM" id="MobiDB-lite"/>
    </source>
</evidence>
<keyword evidence="2" id="KW-0677">Repeat</keyword>
<dbReference type="PANTHER" id="PTHR11375">
    <property type="entry name" value="ACIDIC LEUCINE-RICH NUCLEAR PHOSPHOPROTEIN 32"/>
    <property type="match status" value="1"/>
</dbReference>
<dbReference type="InterPro" id="IPR032675">
    <property type="entry name" value="LRR_dom_sf"/>
</dbReference>
<dbReference type="Pfam" id="PF14580">
    <property type="entry name" value="LRR_9"/>
    <property type="match status" value="1"/>
</dbReference>
<dbReference type="EMBL" id="CAJDYZ010003373">
    <property type="protein sequence ID" value="CAD1470046.1"/>
    <property type="molecule type" value="Genomic_DNA"/>
</dbReference>
<evidence type="ECO:0008006" key="7">
    <source>
        <dbReference type="Google" id="ProtNLM"/>
    </source>
</evidence>
<dbReference type="Proteomes" id="UP000752696">
    <property type="component" value="Unassembled WGS sequence"/>
</dbReference>
<sequence length="273" mass="30230">MNLGALKQSSVEDREMSSRSGPRANKRTGLVASKTCVSFPASWVVIVWGPRQSGEPSVESIGPRPESNRRWVGSSVRWWLCPTGDRPWSVRHIPGLKARLRLVVATQEGVVIRVKELVLDNCRSTHIVGLTDEFVALESLSLINVGLTSLKGFPKLSSLKKLELSDNRISGGLNLLQSSPKLTHLNLSGNKIKDLDTLQPLKEFKNLKNLDLFNNEVTNLDNYREKVFSLIPSLRCLDGFDTDDCEVDSEGEDDEVNGNEDGDGDANEEDSEE</sequence>
<organism evidence="5 6">
    <name type="scientific">Heterotrigona itama</name>
    <dbReference type="NCBI Taxonomy" id="395501"/>
    <lineage>
        <taxon>Eukaryota</taxon>
        <taxon>Metazoa</taxon>
        <taxon>Ecdysozoa</taxon>
        <taxon>Arthropoda</taxon>
        <taxon>Hexapoda</taxon>
        <taxon>Insecta</taxon>
        <taxon>Pterygota</taxon>
        <taxon>Neoptera</taxon>
        <taxon>Endopterygota</taxon>
        <taxon>Hymenoptera</taxon>
        <taxon>Apocrita</taxon>
        <taxon>Aculeata</taxon>
        <taxon>Apoidea</taxon>
        <taxon>Anthophila</taxon>
        <taxon>Apidae</taxon>
        <taxon>Heterotrigona</taxon>
    </lineage>
</organism>
<reference evidence="5" key="1">
    <citation type="submission" date="2020-07" db="EMBL/GenBank/DDBJ databases">
        <authorList>
            <person name="Nazaruddin N."/>
        </authorList>
    </citation>
    <scope>NUCLEOTIDE SEQUENCE</scope>
</reference>
<gene>
    <name evidence="5" type="ORF">MHI_LOCUS175673</name>
</gene>
<feature type="region of interest" description="Disordered" evidence="4">
    <location>
        <begin position="245"/>
        <end position="273"/>
    </location>
</feature>
<dbReference type="Gene3D" id="3.80.10.10">
    <property type="entry name" value="Ribonuclease Inhibitor"/>
    <property type="match status" value="1"/>
</dbReference>
<proteinExistence type="inferred from homology"/>
<keyword evidence="1" id="KW-0433">Leucine-rich repeat</keyword>
<dbReference type="SUPFAM" id="SSF52058">
    <property type="entry name" value="L domain-like"/>
    <property type="match status" value="1"/>
</dbReference>
<dbReference type="FunFam" id="3.80.10.10:FF:000131">
    <property type="entry name" value="acidic leucine-rich nuclear phosphoprotein 32-related protein-like"/>
    <property type="match status" value="1"/>
</dbReference>
<dbReference type="AlphaFoldDB" id="A0A6V7GX56"/>
<feature type="region of interest" description="Disordered" evidence="4">
    <location>
        <begin position="1"/>
        <end position="27"/>
    </location>
</feature>
<dbReference type="PROSITE" id="PS51450">
    <property type="entry name" value="LRR"/>
    <property type="match status" value="2"/>
</dbReference>
<feature type="non-terminal residue" evidence="5">
    <location>
        <position position="273"/>
    </location>
</feature>
<comment type="caution">
    <text evidence="5">The sequence shown here is derived from an EMBL/GenBank/DDBJ whole genome shotgun (WGS) entry which is preliminary data.</text>
</comment>
<evidence type="ECO:0000256" key="1">
    <source>
        <dbReference type="ARBA" id="ARBA00022614"/>
    </source>
</evidence>
<protein>
    <recommendedName>
        <fullName evidence="7">U2A'/phosphoprotein 32 family A C-terminal domain-containing protein</fullName>
    </recommendedName>
</protein>
<dbReference type="GO" id="GO:0005634">
    <property type="term" value="C:nucleus"/>
    <property type="evidence" value="ECO:0007669"/>
    <property type="project" value="TreeGrafter"/>
</dbReference>
<dbReference type="GO" id="GO:0042393">
    <property type="term" value="F:histone binding"/>
    <property type="evidence" value="ECO:0007669"/>
    <property type="project" value="TreeGrafter"/>
</dbReference>
<evidence type="ECO:0000313" key="5">
    <source>
        <dbReference type="EMBL" id="CAD1470046.1"/>
    </source>
</evidence>
<evidence type="ECO:0000256" key="2">
    <source>
        <dbReference type="ARBA" id="ARBA00022737"/>
    </source>
</evidence>
<dbReference type="InterPro" id="IPR045081">
    <property type="entry name" value="AN32"/>
</dbReference>
<evidence type="ECO:0000313" key="6">
    <source>
        <dbReference type="Proteomes" id="UP000752696"/>
    </source>
</evidence>
<dbReference type="InterPro" id="IPR001611">
    <property type="entry name" value="Leu-rich_rpt"/>
</dbReference>
<name>A0A6V7GX56_9HYME</name>
<dbReference type="PANTHER" id="PTHR11375:SF0">
    <property type="entry name" value="ACIDIC LEUCINE-RICH NUCLEAR PHOSPHOPROTEIN 32 FAMILY MEMBER A"/>
    <property type="match status" value="1"/>
</dbReference>